<evidence type="ECO:0000259" key="1">
    <source>
        <dbReference type="Pfam" id="PF01642"/>
    </source>
</evidence>
<dbReference type="Proteomes" id="UP001597533">
    <property type="component" value="Unassembled WGS sequence"/>
</dbReference>
<accession>A0ABW5WSQ4</accession>
<dbReference type="PANTHER" id="PTHR48101:SF1">
    <property type="entry name" value="METHYLMALONYL-COA MUTASE, LARGE SUBUNIT"/>
    <property type="match status" value="1"/>
</dbReference>
<dbReference type="PANTHER" id="PTHR48101">
    <property type="entry name" value="METHYLMALONYL-COA MUTASE, MITOCHONDRIAL-RELATED"/>
    <property type="match status" value="1"/>
</dbReference>
<dbReference type="Pfam" id="PF01642">
    <property type="entry name" value="MM_CoA_mutase"/>
    <property type="match status" value="1"/>
</dbReference>
<protein>
    <submittedName>
        <fullName evidence="2">Methylmalonyl-CoA mutase subunit beta</fullName>
    </submittedName>
</protein>
<reference evidence="3" key="1">
    <citation type="journal article" date="2019" name="Int. J. Syst. Evol. Microbiol.">
        <title>The Global Catalogue of Microorganisms (GCM) 10K type strain sequencing project: providing services to taxonomists for standard genome sequencing and annotation.</title>
        <authorList>
            <consortium name="The Broad Institute Genomics Platform"/>
            <consortium name="The Broad Institute Genome Sequencing Center for Infectious Disease"/>
            <person name="Wu L."/>
            <person name="Ma J."/>
        </authorList>
    </citation>
    <scope>NUCLEOTIDE SEQUENCE [LARGE SCALE GENOMIC DNA]</scope>
    <source>
        <strain evidence="3">KCTC 32141</strain>
    </source>
</reference>
<sequence>MSKKLFTDFNKVSSKEWKQKIQVDLKGADYNDTLIWKTNEGIDVKPFYHADEFSHPLNNISNPKIWSICQSIFVHDVELSNKKAVNVIERGADSIKFILPSKDISIDDLLQNINLDVVVLYFELHFLDSEFVKKLNLNLLERSQKDTNKKSFYINTDIIGHLAETGNWYTHLKADHDQFNLILKETHSLSVNASLFQNAGATMVQQLAYALAQTNEYLNHINAVSLIKDEATPVLNINFNVSIGTNYFFEIAKLRALRLLFNTLISEYSFKANCHIFATPTKRNKTIYDYNTNLLRTTTECMSAILGGANTICNLAYDGIYHKDNEFGERIARNQLLILKHESYFNLVSNASEGTYYIESLTNQLAEKALDVFKIIEKQGGFLSQLKEGTIQRKIKDSALKEQALFDAGETVLLGTNKHPNKNDKMKQELELFPFVKTNIRKTLIRPIIEKRLAENIEQERLKTEN</sequence>
<dbReference type="InterPro" id="IPR016176">
    <property type="entry name" value="Cbl-dep_enz_cat"/>
</dbReference>
<dbReference type="RefSeq" id="WP_183488434.1">
    <property type="nucleotide sequence ID" value="NZ_JBHUOV010000007.1"/>
</dbReference>
<comment type="caution">
    <text evidence="2">The sequence shown here is derived from an EMBL/GenBank/DDBJ whole genome shotgun (WGS) entry which is preliminary data.</text>
</comment>
<dbReference type="EMBL" id="JBHUOV010000007">
    <property type="protein sequence ID" value="MFD2824291.1"/>
    <property type="molecule type" value="Genomic_DNA"/>
</dbReference>
<feature type="domain" description="Methylmalonyl-CoA mutase alpha/beta chain catalytic" evidence="1">
    <location>
        <begin position="108"/>
        <end position="441"/>
    </location>
</feature>
<name>A0ABW5WSQ4_9FLAO</name>
<dbReference type="SUPFAM" id="SSF51703">
    <property type="entry name" value="Cobalamin (vitamin B12)-dependent enzymes"/>
    <property type="match status" value="1"/>
</dbReference>
<dbReference type="Gene3D" id="3.20.20.240">
    <property type="entry name" value="Methylmalonyl-CoA mutase"/>
    <property type="match status" value="1"/>
</dbReference>
<dbReference type="InterPro" id="IPR006099">
    <property type="entry name" value="MeMalonylCoA_mutase_a/b_cat"/>
</dbReference>
<evidence type="ECO:0000313" key="3">
    <source>
        <dbReference type="Proteomes" id="UP001597533"/>
    </source>
</evidence>
<organism evidence="2 3">
    <name type="scientific">Lacinutrix iliipiscaria</name>
    <dbReference type="NCBI Taxonomy" id="1230532"/>
    <lineage>
        <taxon>Bacteria</taxon>
        <taxon>Pseudomonadati</taxon>
        <taxon>Bacteroidota</taxon>
        <taxon>Flavobacteriia</taxon>
        <taxon>Flavobacteriales</taxon>
        <taxon>Flavobacteriaceae</taxon>
        <taxon>Lacinutrix</taxon>
    </lineage>
</organism>
<evidence type="ECO:0000313" key="2">
    <source>
        <dbReference type="EMBL" id="MFD2824291.1"/>
    </source>
</evidence>
<gene>
    <name evidence="2" type="ORF">ACFS5M_11470</name>
</gene>
<dbReference type="CDD" id="cd03677">
    <property type="entry name" value="MM_CoA_mutase_beta"/>
    <property type="match status" value="1"/>
</dbReference>
<keyword evidence="3" id="KW-1185">Reference proteome</keyword>
<proteinExistence type="predicted"/>